<dbReference type="EMBL" id="CAJOBC010101164">
    <property type="protein sequence ID" value="CAF4471931.1"/>
    <property type="molecule type" value="Genomic_DNA"/>
</dbReference>
<dbReference type="EMBL" id="CAJNOQ010034852">
    <property type="protein sequence ID" value="CAF1596793.1"/>
    <property type="molecule type" value="Genomic_DNA"/>
</dbReference>
<protein>
    <submittedName>
        <fullName evidence="4">Uncharacterized protein</fullName>
    </submittedName>
</protein>
<accession>A0A816AFI1</accession>
<name>A0A816AFI1_9BILA</name>
<dbReference type="OrthoDB" id="438440at2759"/>
<organism evidence="4 6">
    <name type="scientific">Didymodactylos carnosus</name>
    <dbReference type="NCBI Taxonomy" id="1234261"/>
    <lineage>
        <taxon>Eukaryota</taxon>
        <taxon>Metazoa</taxon>
        <taxon>Spiralia</taxon>
        <taxon>Gnathifera</taxon>
        <taxon>Rotifera</taxon>
        <taxon>Eurotatoria</taxon>
        <taxon>Bdelloidea</taxon>
        <taxon>Philodinida</taxon>
        <taxon>Philodinidae</taxon>
        <taxon>Didymodactylos</taxon>
    </lineage>
</organism>
<gene>
    <name evidence="4" type="ORF">GPM918_LOCUS42147</name>
    <name evidence="5" type="ORF">SRO942_LOCUS43336</name>
</gene>
<dbReference type="GO" id="GO:0016042">
    <property type="term" value="P:lipid catabolic process"/>
    <property type="evidence" value="ECO:0007669"/>
    <property type="project" value="UniProtKB-KW"/>
</dbReference>
<feature type="non-terminal residue" evidence="4">
    <location>
        <position position="1"/>
    </location>
</feature>
<evidence type="ECO:0000313" key="6">
    <source>
        <dbReference type="Proteomes" id="UP000663829"/>
    </source>
</evidence>
<sequence length="133" mass="15635">EALINCQKSKASVLTKTLAKTILSKKTKNRIIPQEELPNNYEEQPTLNRTESKHISAIVQRKDERLYLPGRIIHFYSTRDAAVYSRYLSYKPRFAQREEFLDIIVHPRMILDHFPVAFRSAINYCVENYQSDC</sequence>
<proteinExistence type="predicted"/>
<reference evidence="4" key="1">
    <citation type="submission" date="2021-02" db="EMBL/GenBank/DDBJ databases">
        <authorList>
            <person name="Nowell W R."/>
        </authorList>
    </citation>
    <scope>NUCLEOTIDE SEQUENCE</scope>
</reference>
<keyword evidence="1" id="KW-0378">Hydrolase</keyword>
<comment type="caution">
    <text evidence="4">The sequence shown here is derived from an EMBL/GenBank/DDBJ whole genome shotgun (WGS) entry which is preliminary data.</text>
</comment>
<dbReference type="GO" id="GO:0016298">
    <property type="term" value="F:lipase activity"/>
    <property type="evidence" value="ECO:0007669"/>
    <property type="project" value="TreeGrafter"/>
</dbReference>
<keyword evidence="2" id="KW-0442">Lipid degradation</keyword>
<dbReference type="Proteomes" id="UP000663829">
    <property type="component" value="Unassembled WGS sequence"/>
</dbReference>
<dbReference type="AlphaFoldDB" id="A0A816AFI1"/>
<evidence type="ECO:0000256" key="3">
    <source>
        <dbReference type="ARBA" id="ARBA00023098"/>
    </source>
</evidence>
<keyword evidence="6" id="KW-1185">Reference proteome</keyword>
<dbReference type="PANTHER" id="PTHR45792">
    <property type="entry name" value="DIACYLGLYCEROL LIPASE HOMOLOG-RELATED"/>
    <property type="match status" value="1"/>
</dbReference>
<evidence type="ECO:0000256" key="1">
    <source>
        <dbReference type="ARBA" id="ARBA00022801"/>
    </source>
</evidence>
<dbReference type="Proteomes" id="UP000681722">
    <property type="component" value="Unassembled WGS sequence"/>
</dbReference>
<evidence type="ECO:0000256" key="2">
    <source>
        <dbReference type="ARBA" id="ARBA00022963"/>
    </source>
</evidence>
<evidence type="ECO:0000313" key="4">
    <source>
        <dbReference type="EMBL" id="CAF1596793.1"/>
    </source>
</evidence>
<dbReference type="PANTHER" id="PTHR45792:SF8">
    <property type="entry name" value="DIACYLGLYCEROL LIPASE-ALPHA"/>
    <property type="match status" value="1"/>
</dbReference>
<keyword evidence="3" id="KW-0443">Lipid metabolism</keyword>
<evidence type="ECO:0000313" key="5">
    <source>
        <dbReference type="EMBL" id="CAF4471931.1"/>
    </source>
</evidence>
<dbReference type="InterPro" id="IPR052214">
    <property type="entry name" value="DAG_Lipase-Related"/>
</dbReference>